<name>A0A7V8VC75_9BACT</name>
<organism evidence="2 3">
    <name type="scientific">Thermogemmata fonticola</name>
    <dbReference type="NCBI Taxonomy" id="2755323"/>
    <lineage>
        <taxon>Bacteria</taxon>
        <taxon>Pseudomonadati</taxon>
        <taxon>Planctomycetota</taxon>
        <taxon>Planctomycetia</taxon>
        <taxon>Gemmatales</taxon>
        <taxon>Gemmataceae</taxon>
        <taxon>Thermogemmata</taxon>
    </lineage>
</organism>
<dbReference type="RefSeq" id="WP_194536792.1">
    <property type="nucleotide sequence ID" value="NZ_JACEFB010000002.1"/>
</dbReference>
<dbReference type="EMBL" id="JACEFB010000002">
    <property type="protein sequence ID" value="MBA2225362.1"/>
    <property type="molecule type" value="Genomic_DNA"/>
</dbReference>
<dbReference type="Proteomes" id="UP000542342">
    <property type="component" value="Unassembled WGS sequence"/>
</dbReference>
<evidence type="ECO:0000313" key="2">
    <source>
        <dbReference type="EMBL" id="MBA2225362.1"/>
    </source>
</evidence>
<dbReference type="Pfam" id="PF12867">
    <property type="entry name" value="DinB_2"/>
    <property type="match status" value="1"/>
</dbReference>
<dbReference type="InterPro" id="IPR024775">
    <property type="entry name" value="DinB-like"/>
</dbReference>
<reference evidence="2 3" key="1">
    <citation type="submission" date="2020-07" db="EMBL/GenBank/DDBJ databases">
        <title>Thermogemmata thermophila gen. nov., sp. nov., a novel moderate thermophilic planctomycete from a Kamchatka hot spring.</title>
        <authorList>
            <person name="Elcheninov A.G."/>
            <person name="Podosokorskaya O.A."/>
            <person name="Kovaleva O.L."/>
            <person name="Novikov A."/>
            <person name="Bonch-Osmolovskaya E.A."/>
            <person name="Toshchakov S.V."/>
            <person name="Kublanov I.V."/>
        </authorList>
    </citation>
    <scope>NUCLEOTIDE SEQUENCE [LARGE SCALE GENOMIC DNA]</scope>
    <source>
        <strain evidence="2 3">2918</strain>
    </source>
</reference>
<dbReference type="InterPro" id="IPR034660">
    <property type="entry name" value="DinB/YfiT-like"/>
</dbReference>
<dbReference type="SUPFAM" id="SSF109854">
    <property type="entry name" value="DinB/YfiT-like putative metalloenzymes"/>
    <property type="match status" value="1"/>
</dbReference>
<accession>A0A7V8VC75</accession>
<dbReference type="AlphaFoldDB" id="A0A7V8VC75"/>
<proteinExistence type="predicted"/>
<protein>
    <submittedName>
        <fullName evidence="2">DinB family protein</fullName>
    </submittedName>
</protein>
<evidence type="ECO:0000259" key="1">
    <source>
        <dbReference type="Pfam" id="PF12867"/>
    </source>
</evidence>
<feature type="domain" description="DinB-like" evidence="1">
    <location>
        <begin position="19"/>
        <end position="148"/>
    </location>
</feature>
<dbReference type="Gene3D" id="1.20.120.450">
    <property type="entry name" value="dinb family like domain"/>
    <property type="match status" value="1"/>
</dbReference>
<keyword evidence="3" id="KW-1185">Reference proteome</keyword>
<gene>
    <name evidence="2" type="ORF">H0921_04200</name>
</gene>
<sequence length="163" mass="18427">MTSPAHALADEYLAGAFAVRAAVADMSREQLLARPIPGRWSTMEVVCHLADFEQVFADRIKRIIALPEPPLYLAADENLYVQALAYHERDLEEQLQLIEATRRDVARIIRHLSPEQLQKTGCHNLRGLQTLEKVIRTIINHIPHHLAFVAEKRRALGLPVLSS</sequence>
<comment type="caution">
    <text evidence="2">The sequence shown here is derived from an EMBL/GenBank/DDBJ whole genome shotgun (WGS) entry which is preliminary data.</text>
</comment>
<evidence type="ECO:0000313" key="3">
    <source>
        <dbReference type="Proteomes" id="UP000542342"/>
    </source>
</evidence>